<organism evidence="2 3">
    <name type="scientific">Linum trigynum</name>
    <dbReference type="NCBI Taxonomy" id="586398"/>
    <lineage>
        <taxon>Eukaryota</taxon>
        <taxon>Viridiplantae</taxon>
        <taxon>Streptophyta</taxon>
        <taxon>Embryophyta</taxon>
        <taxon>Tracheophyta</taxon>
        <taxon>Spermatophyta</taxon>
        <taxon>Magnoliopsida</taxon>
        <taxon>eudicotyledons</taxon>
        <taxon>Gunneridae</taxon>
        <taxon>Pentapetalae</taxon>
        <taxon>rosids</taxon>
        <taxon>fabids</taxon>
        <taxon>Malpighiales</taxon>
        <taxon>Linaceae</taxon>
        <taxon>Linum</taxon>
    </lineage>
</organism>
<evidence type="ECO:0000313" key="2">
    <source>
        <dbReference type="EMBL" id="CAL1363038.1"/>
    </source>
</evidence>
<keyword evidence="3" id="KW-1185">Reference proteome</keyword>
<name>A0AAV2D2T0_9ROSI</name>
<protein>
    <submittedName>
        <fullName evidence="2">Uncharacterized protein</fullName>
    </submittedName>
</protein>
<proteinExistence type="predicted"/>
<dbReference type="AlphaFoldDB" id="A0AAV2D2T0"/>
<dbReference type="Proteomes" id="UP001497516">
    <property type="component" value="Chromosome 10"/>
</dbReference>
<reference evidence="2 3" key="1">
    <citation type="submission" date="2024-04" db="EMBL/GenBank/DDBJ databases">
        <authorList>
            <person name="Fracassetti M."/>
        </authorList>
    </citation>
    <scope>NUCLEOTIDE SEQUENCE [LARGE SCALE GENOMIC DNA]</scope>
</reference>
<feature type="coiled-coil region" evidence="1">
    <location>
        <begin position="14"/>
        <end position="48"/>
    </location>
</feature>
<sequence length="109" mass="12361">MVPQTWFDPRQQQIQSCESKIAVLKAEIERLEKEKQSLESEMTKDAKLLATIHALVAHTRALVEQEAVDDKLEVKKMEAAQAQHRQQAARTGLDLLRAPLSYIAKRLNG</sequence>
<gene>
    <name evidence="2" type="ORF">LTRI10_LOCUS9740</name>
</gene>
<dbReference type="EMBL" id="OZ034814">
    <property type="protein sequence ID" value="CAL1363038.1"/>
    <property type="molecule type" value="Genomic_DNA"/>
</dbReference>
<keyword evidence="1" id="KW-0175">Coiled coil</keyword>
<evidence type="ECO:0000313" key="3">
    <source>
        <dbReference type="Proteomes" id="UP001497516"/>
    </source>
</evidence>
<evidence type="ECO:0000256" key="1">
    <source>
        <dbReference type="SAM" id="Coils"/>
    </source>
</evidence>
<accession>A0AAV2D2T0</accession>